<dbReference type="InterPro" id="IPR046288">
    <property type="entry name" value="DUF6325"/>
</dbReference>
<name>A0A917Q852_9NOCA</name>
<dbReference type="AlphaFoldDB" id="A0A917Q852"/>
<reference evidence="1" key="1">
    <citation type="journal article" date="2014" name="Int. J. Syst. Evol. Microbiol.">
        <title>Complete genome sequence of Corynebacterium casei LMG S-19264T (=DSM 44701T), isolated from a smear-ripened cheese.</title>
        <authorList>
            <consortium name="US DOE Joint Genome Institute (JGI-PGF)"/>
            <person name="Walter F."/>
            <person name="Albersmeier A."/>
            <person name="Kalinowski J."/>
            <person name="Ruckert C."/>
        </authorList>
    </citation>
    <scope>NUCLEOTIDE SEQUENCE</scope>
    <source>
        <strain evidence="1">CGMCC 4.7278</strain>
    </source>
</reference>
<sequence>MSPLPELGPVEFVALSFPGTRVDAAVVTALTEVIARGDVTILDLVVVVRDAAGELTEFELDDDLDKLGLSPVSAASIDLVSDDDITVVRDSLAPNTTAVVLVFEETWARRLANAVRDSGGEVMLHVQVPRESVEAALAASV</sequence>
<reference evidence="1" key="2">
    <citation type="submission" date="2020-09" db="EMBL/GenBank/DDBJ databases">
        <authorList>
            <person name="Sun Q."/>
            <person name="Zhou Y."/>
        </authorList>
    </citation>
    <scope>NUCLEOTIDE SEQUENCE</scope>
    <source>
        <strain evidence="1">CGMCC 4.7278</strain>
    </source>
</reference>
<evidence type="ECO:0000313" key="2">
    <source>
        <dbReference type="Proteomes" id="UP000612956"/>
    </source>
</evidence>
<organism evidence="1 2">
    <name type="scientific">Nocardia camponoti</name>
    <dbReference type="NCBI Taxonomy" id="1616106"/>
    <lineage>
        <taxon>Bacteria</taxon>
        <taxon>Bacillati</taxon>
        <taxon>Actinomycetota</taxon>
        <taxon>Actinomycetes</taxon>
        <taxon>Mycobacteriales</taxon>
        <taxon>Nocardiaceae</taxon>
        <taxon>Nocardia</taxon>
    </lineage>
</organism>
<accession>A0A917Q852</accession>
<comment type="caution">
    <text evidence="1">The sequence shown here is derived from an EMBL/GenBank/DDBJ whole genome shotgun (WGS) entry which is preliminary data.</text>
</comment>
<dbReference type="EMBL" id="BMMW01000001">
    <property type="protein sequence ID" value="GGK34708.1"/>
    <property type="molecule type" value="Genomic_DNA"/>
</dbReference>
<proteinExistence type="predicted"/>
<protein>
    <recommendedName>
        <fullName evidence="3">DUF1269 domain-containing protein</fullName>
    </recommendedName>
</protein>
<dbReference type="Proteomes" id="UP000612956">
    <property type="component" value="Unassembled WGS sequence"/>
</dbReference>
<evidence type="ECO:0000313" key="1">
    <source>
        <dbReference type="EMBL" id="GGK34708.1"/>
    </source>
</evidence>
<dbReference type="Pfam" id="PF19850">
    <property type="entry name" value="DUF6325"/>
    <property type="match status" value="1"/>
</dbReference>
<gene>
    <name evidence="1" type="ORF">GCM10011591_02910</name>
</gene>
<keyword evidence="2" id="KW-1185">Reference proteome</keyword>
<evidence type="ECO:0008006" key="3">
    <source>
        <dbReference type="Google" id="ProtNLM"/>
    </source>
</evidence>
<dbReference type="RefSeq" id="WP_188826881.1">
    <property type="nucleotide sequence ID" value="NZ_BMMW01000001.1"/>
</dbReference>